<dbReference type="InterPro" id="IPR029063">
    <property type="entry name" value="SAM-dependent_MTases_sf"/>
</dbReference>
<comment type="caution">
    <text evidence="3">The sequence shown here is derived from an EMBL/GenBank/DDBJ whole genome shotgun (WGS) entry which is preliminary data.</text>
</comment>
<dbReference type="EMBL" id="JASZZN010000006">
    <property type="protein sequence ID" value="MDM4015652.1"/>
    <property type="molecule type" value="Genomic_DNA"/>
</dbReference>
<keyword evidence="4" id="KW-1185">Reference proteome</keyword>
<dbReference type="GO" id="GO:0008168">
    <property type="term" value="F:methyltransferase activity"/>
    <property type="evidence" value="ECO:0007669"/>
    <property type="project" value="UniProtKB-KW"/>
</dbReference>
<accession>A0ABT7PGP3</accession>
<dbReference type="CDD" id="cd03443">
    <property type="entry name" value="PaaI_thioesterase"/>
    <property type="match status" value="1"/>
</dbReference>
<keyword evidence="1 3" id="KW-0489">Methyltransferase</keyword>
<dbReference type="Gene3D" id="3.10.129.10">
    <property type="entry name" value="Hotdog Thioesterase"/>
    <property type="match status" value="1"/>
</dbReference>
<name>A0ABT7PGP3_9BACT</name>
<dbReference type="InterPro" id="IPR007213">
    <property type="entry name" value="Ppm1/Ppm2/Tcmp"/>
</dbReference>
<dbReference type="GO" id="GO:0032259">
    <property type="term" value="P:methylation"/>
    <property type="evidence" value="ECO:0007669"/>
    <property type="project" value="UniProtKB-KW"/>
</dbReference>
<evidence type="ECO:0000313" key="3">
    <source>
        <dbReference type="EMBL" id="MDM4015652.1"/>
    </source>
</evidence>
<reference evidence="3 4" key="1">
    <citation type="submission" date="2023-06" db="EMBL/GenBank/DDBJ databases">
        <title>Roseiconus lacunae JC819 isolated from Gulf of Mannar region, Tamil Nadu.</title>
        <authorList>
            <person name="Pk S."/>
            <person name="Ch S."/>
            <person name="Ch V.R."/>
        </authorList>
    </citation>
    <scope>NUCLEOTIDE SEQUENCE [LARGE SCALE GENOMIC DNA]</scope>
    <source>
        <strain evidence="3 4">JC819</strain>
    </source>
</reference>
<sequence>MSAIDIATPVTWESDYAQRVNPELMNRLLHQAVPVLQWTDWRITKVERGYCESILPLSVPTTNQHGTHQAALISLSADYTGGMALTTLLTGVPLTGIHRGHPDQSASLWLASMDVKYENPSTSHLRAVCRIDAKTADRIKSRYFGGRVVLATLTVEFFSEDNDRIAVAEMKYFAQATAKLLGDRPNGERSSLAKLNIKKSARIISGLRAKSGQNQGHWINRDDGTRIRVDGGHDMFAAGTHGILQAERLQKVLPQLQAMVAARTSNADEVLQSMPEIEQLIMLGAGLDMRPFRLSNALQGATVFELDLPDMLTERQHVIGRMETQIGGVHQAPERYQLAADFLRMDIGSKLRNHFAFSQTAATLVIYEGCSMYFDHEQNVKLLSSVMRSLKNPASRLWMDCVTPAVIDSSTGDPNIQAFIDQMEGIGEKFIHGPKNIDDFLGQCGLVLDRQVTAGDVLDDGDPTLAEYRFVTARRDSVGLPPA</sequence>
<dbReference type="RefSeq" id="WP_149497404.1">
    <property type="nucleotide sequence ID" value="NZ_JASZZN010000006.1"/>
</dbReference>
<dbReference type="EC" id="2.1.1.-" evidence="3"/>
<dbReference type="InterPro" id="IPR029069">
    <property type="entry name" value="HotDog_dom_sf"/>
</dbReference>
<dbReference type="SUPFAM" id="SSF53335">
    <property type="entry name" value="S-adenosyl-L-methionine-dependent methyltransferases"/>
    <property type="match status" value="1"/>
</dbReference>
<dbReference type="PANTHER" id="PTHR43619:SF2">
    <property type="entry name" value="S-ADENOSYL-L-METHIONINE-DEPENDENT METHYLTRANSFERASES SUPERFAMILY PROTEIN"/>
    <property type="match status" value="1"/>
</dbReference>
<dbReference type="SUPFAM" id="SSF54637">
    <property type="entry name" value="Thioesterase/thiol ester dehydrase-isomerase"/>
    <property type="match status" value="1"/>
</dbReference>
<dbReference type="PANTHER" id="PTHR43619">
    <property type="entry name" value="S-ADENOSYL-L-METHIONINE-DEPENDENT METHYLTRANSFERASE YKTD-RELATED"/>
    <property type="match status" value="1"/>
</dbReference>
<evidence type="ECO:0000256" key="2">
    <source>
        <dbReference type="ARBA" id="ARBA00022679"/>
    </source>
</evidence>
<gene>
    <name evidence="3" type="ORF">QTN89_09445</name>
</gene>
<proteinExistence type="predicted"/>
<dbReference type="Pfam" id="PF04072">
    <property type="entry name" value="LCM"/>
    <property type="match status" value="1"/>
</dbReference>
<evidence type="ECO:0000256" key="1">
    <source>
        <dbReference type="ARBA" id="ARBA00022603"/>
    </source>
</evidence>
<protein>
    <submittedName>
        <fullName evidence="3">Class I SAM-dependent methyltransferase</fullName>
        <ecNumber evidence="3">2.1.1.-</ecNumber>
    </submittedName>
</protein>
<dbReference type="Gene3D" id="3.40.50.150">
    <property type="entry name" value="Vaccinia Virus protein VP39"/>
    <property type="match status" value="1"/>
</dbReference>
<dbReference type="Proteomes" id="UP001239462">
    <property type="component" value="Unassembled WGS sequence"/>
</dbReference>
<organism evidence="3 4">
    <name type="scientific">Roseiconus lacunae</name>
    <dbReference type="NCBI Taxonomy" id="2605694"/>
    <lineage>
        <taxon>Bacteria</taxon>
        <taxon>Pseudomonadati</taxon>
        <taxon>Planctomycetota</taxon>
        <taxon>Planctomycetia</taxon>
        <taxon>Pirellulales</taxon>
        <taxon>Pirellulaceae</taxon>
        <taxon>Roseiconus</taxon>
    </lineage>
</organism>
<evidence type="ECO:0000313" key="4">
    <source>
        <dbReference type="Proteomes" id="UP001239462"/>
    </source>
</evidence>
<keyword evidence="2 3" id="KW-0808">Transferase</keyword>